<feature type="coiled-coil region" evidence="1">
    <location>
        <begin position="108"/>
        <end position="139"/>
    </location>
</feature>
<dbReference type="EMBL" id="CAJFCJ010000003">
    <property type="protein sequence ID" value="CAD5113228.1"/>
    <property type="molecule type" value="Genomic_DNA"/>
</dbReference>
<feature type="signal peptide" evidence="3">
    <location>
        <begin position="1"/>
        <end position="21"/>
    </location>
</feature>
<reference evidence="4 5" key="1">
    <citation type="submission" date="2020-08" db="EMBL/GenBank/DDBJ databases">
        <authorList>
            <person name="Hejnol A."/>
        </authorList>
    </citation>
    <scope>NUCLEOTIDE SEQUENCE [LARGE SCALE GENOMIC DNA]</scope>
</reference>
<dbReference type="Proteomes" id="UP000549394">
    <property type="component" value="Unassembled WGS sequence"/>
</dbReference>
<dbReference type="AlphaFoldDB" id="A0A7I8VC14"/>
<organism evidence="4 5">
    <name type="scientific">Dimorphilus gyrociliatus</name>
    <dbReference type="NCBI Taxonomy" id="2664684"/>
    <lineage>
        <taxon>Eukaryota</taxon>
        <taxon>Metazoa</taxon>
        <taxon>Spiralia</taxon>
        <taxon>Lophotrochozoa</taxon>
        <taxon>Annelida</taxon>
        <taxon>Polychaeta</taxon>
        <taxon>Polychaeta incertae sedis</taxon>
        <taxon>Dinophilidae</taxon>
        <taxon>Dimorphilus</taxon>
    </lineage>
</organism>
<evidence type="ECO:0000256" key="2">
    <source>
        <dbReference type="SAM" id="Phobius"/>
    </source>
</evidence>
<sequence length="343" mass="38909">MKSDFCYRLVLLLIFVAQIRMNKPKKKLQKIQSWFKTSWDKQKSKLKSFRESSFGSSLSIDANSPSLRAPAKTKISDTISETEEVDSILYKIKSIGEDGFLEMSQSEFKKLRRILKSKRKNLESKLKEVDVDVEKKQTLNAQIHEIQGMDRFLHEKTLEGYVWSSVLPGIVQMLSLGMVTWQICESVRIAEGGCMGLPNPIERVSGLALLPDDPLSACPDVICGGVSQYDNIRFGSEYFEGKDFEILTEDEDQLVFEGNATDENNRYLIADADPLELDIDLLKSYHLSYTFYNLLLILVCTGFGLVFLSTLYAVYTRRKGINMSQTTSAEFRSSDSSIDFPIS</sequence>
<feature type="chain" id="PRO_5029858330" evidence="3">
    <location>
        <begin position="22"/>
        <end position="343"/>
    </location>
</feature>
<protein>
    <submittedName>
        <fullName evidence="4">Uncharacterized protein</fullName>
    </submittedName>
</protein>
<comment type="caution">
    <text evidence="4">The sequence shown here is derived from an EMBL/GenBank/DDBJ whole genome shotgun (WGS) entry which is preliminary data.</text>
</comment>
<proteinExistence type="predicted"/>
<evidence type="ECO:0000313" key="4">
    <source>
        <dbReference type="EMBL" id="CAD5113228.1"/>
    </source>
</evidence>
<keyword evidence="2" id="KW-0472">Membrane</keyword>
<accession>A0A7I8VC14</accession>
<evidence type="ECO:0000256" key="1">
    <source>
        <dbReference type="SAM" id="Coils"/>
    </source>
</evidence>
<keyword evidence="1" id="KW-0175">Coiled coil</keyword>
<keyword evidence="2" id="KW-0812">Transmembrane</keyword>
<gene>
    <name evidence="4" type="ORF">DGYR_LOCUS2259</name>
</gene>
<feature type="transmembrane region" description="Helical" evidence="2">
    <location>
        <begin position="291"/>
        <end position="315"/>
    </location>
</feature>
<evidence type="ECO:0000256" key="3">
    <source>
        <dbReference type="SAM" id="SignalP"/>
    </source>
</evidence>
<keyword evidence="2" id="KW-1133">Transmembrane helix</keyword>
<evidence type="ECO:0000313" key="5">
    <source>
        <dbReference type="Proteomes" id="UP000549394"/>
    </source>
</evidence>
<keyword evidence="5" id="KW-1185">Reference proteome</keyword>
<name>A0A7I8VC14_9ANNE</name>
<keyword evidence="3" id="KW-0732">Signal</keyword>